<dbReference type="AlphaFoldDB" id="A0A815EU56"/>
<dbReference type="InterPro" id="IPR016555">
    <property type="entry name" value="PLipase_D_euk"/>
</dbReference>
<dbReference type="InterPro" id="IPR025202">
    <property type="entry name" value="PLD-like_dom"/>
</dbReference>
<keyword evidence="6" id="KW-0443">Lipid metabolism</keyword>
<dbReference type="Gene3D" id="3.30.870.10">
    <property type="entry name" value="Endonuclease Chain A"/>
    <property type="match status" value="2"/>
</dbReference>
<evidence type="ECO:0000256" key="2">
    <source>
        <dbReference type="ARBA" id="ARBA00012027"/>
    </source>
</evidence>
<evidence type="ECO:0000256" key="4">
    <source>
        <dbReference type="ARBA" id="ARBA00022801"/>
    </source>
</evidence>
<dbReference type="InterPro" id="IPR001736">
    <property type="entry name" value="PLipase_D/transphosphatidylase"/>
</dbReference>
<dbReference type="GO" id="GO:0004630">
    <property type="term" value="F:phospholipase D activity"/>
    <property type="evidence" value="ECO:0007669"/>
    <property type="project" value="UniProtKB-EC"/>
</dbReference>
<evidence type="ECO:0000259" key="7">
    <source>
        <dbReference type="PROSITE" id="PS50035"/>
    </source>
</evidence>
<reference evidence="8" key="1">
    <citation type="submission" date="2021-02" db="EMBL/GenBank/DDBJ databases">
        <authorList>
            <person name="Nowell W R."/>
        </authorList>
    </citation>
    <scope>NUCLEOTIDE SEQUENCE</scope>
</reference>
<dbReference type="CDD" id="cd09141">
    <property type="entry name" value="PLDc_vPLD1_2_yPLD_like_2"/>
    <property type="match status" value="1"/>
</dbReference>
<comment type="catalytic activity">
    <reaction evidence="1">
        <text>a 1,2-diacyl-sn-glycero-3-phosphocholine + H2O = a 1,2-diacyl-sn-glycero-3-phosphate + choline + H(+)</text>
        <dbReference type="Rhea" id="RHEA:14445"/>
        <dbReference type="ChEBI" id="CHEBI:15354"/>
        <dbReference type="ChEBI" id="CHEBI:15377"/>
        <dbReference type="ChEBI" id="CHEBI:15378"/>
        <dbReference type="ChEBI" id="CHEBI:57643"/>
        <dbReference type="ChEBI" id="CHEBI:58608"/>
        <dbReference type="EC" id="3.1.4.4"/>
    </reaction>
</comment>
<dbReference type="SMART" id="SM00155">
    <property type="entry name" value="PLDc"/>
    <property type="match status" value="1"/>
</dbReference>
<keyword evidence="4" id="KW-0378">Hydrolase</keyword>
<feature type="domain" description="PLD phosphodiesterase" evidence="7">
    <location>
        <begin position="412"/>
        <end position="439"/>
    </location>
</feature>
<dbReference type="SUPFAM" id="SSF56024">
    <property type="entry name" value="Phospholipase D/nuclease"/>
    <property type="match status" value="3"/>
</dbReference>
<dbReference type="GO" id="GO:0035556">
    <property type="term" value="P:intracellular signal transduction"/>
    <property type="evidence" value="ECO:0007669"/>
    <property type="project" value="InterPro"/>
</dbReference>
<keyword evidence="3" id="KW-0677">Repeat</keyword>
<dbReference type="PANTHER" id="PTHR18896">
    <property type="entry name" value="PHOSPHOLIPASE D"/>
    <property type="match status" value="1"/>
</dbReference>
<evidence type="ECO:0000313" key="9">
    <source>
        <dbReference type="Proteomes" id="UP000663845"/>
    </source>
</evidence>
<organism evidence="8 9">
    <name type="scientific">Adineta steineri</name>
    <dbReference type="NCBI Taxonomy" id="433720"/>
    <lineage>
        <taxon>Eukaryota</taxon>
        <taxon>Metazoa</taxon>
        <taxon>Spiralia</taxon>
        <taxon>Gnathifera</taxon>
        <taxon>Rotifera</taxon>
        <taxon>Eurotatoria</taxon>
        <taxon>Bdelloidea</taxon>
        <taxon>Adinetida</taxon>
        <taxon>Adinetidae</taxon>
        <taxon>Adineta</taxon>
    </lineage>
</organism>
<dbReference type="InterPro" id="IPR015679">
    <property type="entry name" value="PLipase_D_fam"/>
</dbReference>
<comment type="caution">
    <text evidence="8">The sequence shown here is derived from an EMBL/GenBank/DDBJ whole genome shotgun (WGS) entry which is preliminary data.</text>
</comment>
<dbReference type="PIRSF" id="PIRSF009376">
    <property type="entry name" value="Phospholipase_D_euk"/>
    <property type="match status" value="1"/>
</dbReference>
<evidence type="ECO:0000313" key="8">
    <source>
        <dbReference type="EMBL" id="CAF1314525.1"/>
    </source>
</evidence>
<accession>A0A815EU56</accession>
<dbReference type="GO" id="GO:0009395">
    <property type="term" value="P:phospholipid catabolic process"/>
    <property type="evidence" value="ECO:0007669"/>
    <property type="project" value="TreeGrafter"/>
</dbReference>
<proteinExistence type="predicted"/>
<evidence type="ECO:0000256" key="1">
    <source>
        <dbReference type="ARBA" id="ARBA00000798"/>
    </source>
</evidence>
<keyword evidence="5" id="KW-0442">Lipid degradation</keyword>
<evidence type="ECO:0000256" key="3">
    <source>
        <dbReference type="ARBA" id="ARBA00022737"/>
    </source>
</evidence>
<dbReference type="PROSITE" id="PS50035">
    <property type="entry name" value="PLD"/>
    <property type="match status" value="1"/>
</dbReference>
<dbReference type="GO" id="GO:0060627">
    <property type="term" value="P:regulation of vesicle-mediated transport"/>
    <property type="evidence" value="ECO:0007669"/>
    <property type="project" value="TreeGrafter"/>
</dbReference>
<protein>
    <recommendedName>
        <fullName evidence="2">phospholipase D</fullName>
        <ecNumber evidence="2">3.1.4.4</ecNumber>
    </recommendedName>
</protein>
<evidence type="ECO:0000256" key="6">
    <source>
        <dbReference type="ARBA" id="ARBA00023098"/>
    </source>
</evidence>
<evidence type="ECO:0000256" key="5">
    <source>
        <dbReference type="ARBA" id="ARBA00022963"/>
    </source>
</evidence>
<gene>
    <name evidence="8" type="ORF">JYZ213_LOCUS33048</name>
</gene>
<dbReference type="PANTHER" id="PTHR18896:SF76">
    <property type="entry name" value="PHOSPHOLIPASE"/>
    <property type="match status" value="1"/>
</dbReference>
<dbReference type="EMBL" id="CAJNOG010000611">
    <property type="protein sequence ID" value="CAF1314525.1"/>
    <property type="molecule type" value="Genomic_DNA"/>
</dbReference>
<dbReference type="EC" id="3.1.4.4" evidence="2"/>
<dbReference type="Proteomes" id="UP000663845">
    <property type="component" value="Unassembled WGS sequence"/>
</dbReference>
<dbReference type="Pfam" id="PF13091">
    <property type="entry name" value="PLDc_2"/>
    <property type="match status" value="1"/>
</dbReference>
<name>A0A815EU56_9BILA</name>
<sequence>MPWHDEALVVFGEAARDVARHFIQRWNIHKCEKFLYNDSYPFLLPKTYDDREELRVTNWKEFLDSPPYRVDAQCVRSVGPWSIGTKTIESSIQNAYIQMIDAAKYYIYIENQFFITMAEDAVVKNQLAEALYRRIIRAHASREKFRIYIVLPLLPGFDNVNAVQAVLYFIMRSITKGEGSLYKRLEKEDCIDRKLVPRMPWHDEALVVFGEAARDVARHFIQRWNIHKCEKFLYNDSYPFLLPKTYDDREELRVTNWKEFLDSPPYKVDAQCVRSVGPWSIGTKTIESSIQNAYIQMIDAAKYYIYIENQFFITMAEDAVVKNQLAEALYRRIIRAHASREKFRIYIVLPLLPGFDNVNAVQAVLYFIMRSITKGEGSLYKRLEKEGVPPDDYISFYGMRAHDVLMGTLVTEIIYVHSKLMIIDDRMAICGSANINDRSLRGHRDSEVGMIINDRDEEDGVFNGQRVRVGKFCASWRKRLFSMLLGIQFENPQNIDLSDPVSDEFYNYFRDLAKKNTLIYEEIFATLPSDRVRKFDQVGQYTEAPKLKDTDPIQAQEKLKHVQGFVVEYPLYFLDDENYLPSLRTREGLVPNVMWT</sequence>
<dbReference type="GO" id="GO:0006654">
    <property type="term" value="P:phosphatidic acid biosynthetic process"/>
    <property type="evidence" value="ECO:0007669"/>
    <property type="project" value="InterPro"/>
</dbReference>